<dbReference type="AlphaFoldDB" id="A0A843VBF0"/>
<feature type="compositionally biased region" description="Basic residues" evidence="1">
    <location>
        <begin position="1"/>
        <end position="24"/>
    </location>
</feature>
<accession>A0A843VBF0</accession>
<protein>
    <submittedName>
        <fullName evidence="2">Uncharacterized protein</fullName>
    </submittedName>
</protein>
<evidence type="ECO:0000313" key="2">
    <source>
        <dbReference type="EMBL" id="MQL93791.1"/>
    </source>
</evidence>
<feature type="compositionally biased region" description="Low complexity" evidence="1">
    <location>
        <begin position="192"/>
        <end position="201"/>
    </location>
</feature>
<proteinExistence type="predicted"/>
<comment type="caution">
    <text evidence="2">The sequence shown here is derived from an EMBL/GenBank/DDBJ whole genome shotgun (WGS) entry which is preliminary data.</text>
</comment>
<name>A0A843VBF0_COLES</name>
<organism evidence="2 3">
    <name type="scientific">Colocasia esculenta</name>
    <name type="common">Wild taro</name>
    <name type="synonym">Arum esculentum</name>
    <dbReference type="NCBI Taxonomy" id="4460"/>
    <lineage>
        <taxon>Eukaryota</taxon>
        <taxon>Viridiplantae</taxon>
        <taxon>Streptophyta</taxon>
        <taxon>Embryophyta</taxon>
        <taxon>Tracheophyta</taxon>
        <taxon>Spermatophyta</taxon>
        <taxon>Magnoliopsida</taxon>
        <taxon>Liliopsida</taxon>
        <taxon>Araceae</taxon>
        <taxon>Aroideae</taxon>
        <taxon>Colocasieae</taxon>
        <taxon>Colocasia</taxon>
    </lineage>
</organism>
<dbReference type="EMBL" id="NMUH01001598">
    <property type="protein sequence ID" value="MQL93791.1"/>
    <property type="molecule type" value="Genomic_DNA"/>
</dbReference>
<sequence>MKIPRQKKSFFTRRRRYTLTHRASRGPSPHPVAVQIPSSGARAEAPEGADTYLSVSLLRARALPLFVCTRRRQRKQTAKTGVGVGVEDAAMGGRDGVGRRRRGERATAGRSPRGGADGFLPGRPARHSEAPALKDDPDFSICPPCFAVPTPPPAPSLYNYKKALLHVFGPPISLCLSLPVCARFLSLCRVSPSPSKASKPWAGKKRNRNPSAGSWRCLVCFACRVASVLPFRRRHLHRHPLPAKHMSCLFIR</sequence>
<dbReference type="Proteomes" id="UP000652761">
    <property type="component" value="Unassembled WGS sequence"/>
</dbReference>
<feature type="region of interest" description="Disordered" evidence="1">
    <location>
        <begin position="87"/>
        <end position="130"/>
    </location>
</feature>
<feature type="region of interest" description="Disordered" evidence="1">
    <location>
        <begin position="192"/>
        <end position="211"/>
    </location>
</feature>
<evidence type="ECO:0000256" key="1">
    <source>
        <dbReference type="SAM" id="MobiDB-lite"/>
    </source>
</evidence>
<feature type="region of interest" description="Disordered" evidence="1">
    <location>
        <begin position="1"/>
        <end position="32"/>
    </location>
</feature>
<reference evidence="2" key="1">
    <citation type="submission" date="2017-07" db="EMBL/GenBank/DDBJ databases">
        <title>Taro Niue Genome Assembly and Annotation.</title>
        <authorList>
            <person name="Atibalentja N."/>
            <person name="Keating K."/>
            <person name="Fields C.J."/>
        </authorList>
    </citation>
    <scope>NUCLEOTIDE SEQUENCE</scope>
    <source>
        <strain evidence="2">Niue_2</strain>
        <tissue evidence="2">Leaf</tissue>
    </source>
</reference>
<keyword evidence="3" id="KW-1185">Reference proteome</keyword>
<gene>
    <name evidence="2" type="ORF">Taro_026447</name>
</gene>
<evidence type="ECO:0000313" key="3">
    <source>
        <dbReference type="Proteomes" id="UP000652761"/>
    </source>
</evidence>